<evidence type="ECO:0000313" key="7">
    <source>
        <dbReference type="Proteomes" id="UP001279734"/>
    </source>
</evidence>
<dbReference type="InterPro" id="IPR007145">
    <property type="entry name" value="MAP65_Ase1_PRC1"/>
</dbReference>
<dbReference type="PANTHER" id="PTHR19321:SF0">
    <property type="entry name" value="65-KDA MICROTUBULE-ASSOCIATED PROTEIN 6"/>
    <property type="match status" value="1"/>
</dbReference>
<dbReference type="GO" id="GO:0008017">
    <property type="term" value="F:microtubule binding"/>
    <property type="evidence" value="ECO:0007669"/>
    <property type="project" value="InterPro"/>
</dbReference>
<evidence type="ECO:0000256" key="5">
    <source>
        <dbReference type="SAM" id="Coils"/>
    </source>
</evidence>
<dbReference type="GO" id="GO:0005874">
    <property type="term" value="C:microtubule"/>
    <property type="evidence" value="ECO:0007669"/>
    <property type="project" value="UniProtKB-KW"/>
</dbReference>
<evidence type="ECO:0000256" key="2">
    <source>
        <dbReference type="ARBA" id="ARBA00006187"/>
    </source>
</evidence>
<protein>
    <submittedName>
        <fullName evidence="6">Uncharacterized protein</fullName>
    </submittedName>
</protein>
<name>A0AAD3SQQ3_NEPGR</name>
<reference evidence="6" key="1">
    <citation type="submission" date="2023-05" db="EMBL/GenBank/DDBJ databases">
        <title>Nepenthes gracilis genome sequencing.</title>
        <authorList>
            <person name="Fukushima K."/>
        </authorList>
    </citation>
    <scope>NUCLEOTIDE SEQUENCE</scope>
    <source>
        <strain evidence="6">SING2019-196</strain>
    </source>
</reference>
<comment type="subcellular location">
    <subcellularLocation>
        <location evidence="1">Cytoplasm</location>
        <location evidence="1">Cytoskeleton</location>
    </subcellularLocation>
</comment>
<dbReference type="Pfam" id="PF03999">
    <property type="entry name" value="MAP65_ASE1"/>
    <property type="match status" value="2"/>
</dbReference>
<dbReference type="Gene3D" id="1.20.58.1520">
    <property type="match status" value="1"/>
</dbReference>
<dbReference type="GO" id="GO:0005819">
    <property type="term" value="C:spindle"/>
    <property type="evidence" value="ECO:0007669"/>
    <property type="project" value="TreeGrafter"/>
</dbReference>
<keyword evidence="7" id="KW-1185">Reference proteome</keyword>
<gene>
    <name evidence="6" type="ORF">Nepgr_016980</name>
</gene>
<evidence type="ECO:0000256" key="3">
    <source>
        <dbReference type="ARBA" id="ARBA00022701"/>
    </source>
</evidence>
<dbReference type="PANTHER" id="PTHR19321">
    <property type="entry name" value="PROTEIN REGULATOR OF CYTOKINESIS 1 PRC1-RELATED"/>
    <property type="match status" value="1"/>
</dbReference>
<feature type="coiled-coil region" evidence="5">
    <location>
        <begin position="49"/>
        <end position="76"/>
    </location>
</feature>
<keyword evidence="4" id="KW-0963">Cytoplasm</keyword>
<dbReference type="EMBL" id="BSYO01000015">
    <property type="protein sequence ID" value="GMH15139.1"/>
    <property type="molecule type" value="Genomic_DNA"/>
</dbReference>
<sequence length="388" mass="43994">MLDLESPTILRMISTCSAMLRELQKIWNEIGESETQKDHMLMELEKECVEVYRRKVDEAANAKARLQKTVAVKEAEPATLMAALGERDLHSQIPSDKRLTSLKEQLSSVTPLVEDLRSIKDEQIKQSADVKAQIQKISGEISECCSLHNDVTNSTSLDEEDLSLRRLTEYQTLLCFLEKDKSDRLNQVVGDVDPSLPGSDPEQPTNISNRTLRGLEQAIVKSKEERKAQFQKLKDIVTSLSELWNLMDTSEDERSCFSRIVSILGRLENEITEPGLLSMDVVDQVSTEVERLKKLRASKMKELVTKKRSELEEICRLTHIEPDTSTAAEKSNALIDSGLVGASELLANIEAQIVKAKEETLSRKEIMDSIDRWLSVCEEDNWLEEYNR</sequence>
<proteinExistence type="inferred from homology"/>
<keyword evidence="3" id="KW-0493">Microtubule</keyword>
<accession>A0AAD3SQQ3</accession>
<comment type="caution">
    <text evidence="6">The sequence shown here is derived from an EMBL/GenBank/DDBJ whole genome shotgun (WGS) entry which is preliminary data.</text>
</comment>
<evidence type="ECO:0000256" key="4">
    <source>
        <dbReference type="ARBA" id="ARBA00023212"/>
    </source>
</evidence>
<keyword evidence="4" id="KW-0206">Cytoskeleton</keyword>
<evidence type="ECO:0000256" key="1">
    <source>
        <dbReference type="ARBA" id="ARBA00004245"/>
    </source>
</evidence>
<dbReference type="Proteomes" id="UP001279734">
    <property type="component" value="Unassembled WGS sequence"/>
</dbReference>
<organism evidence="6 7">
    <name type="scientific">Nepenthes gracilis</name>
    <name type="common">Slender pitcher plant</name>
    <dbReference type="NCBI Taxonomy" id="150966"/>
    <lineage>
        <taxon>Eukaryota</taxon>
        <taxon>Viridiplantae</taxon>
        <taxon>Streptophyta</taxon>
        <taxon>Embryophyta</taxon>
        <taxon>Tracheophyta</taxon>
        <taxon>Spermatophyta</taxon>
        <taxon>Magnoliopsida</taxon>
        <taxon>eudicotyledons</taxon>
        <taxon>Gunneridae</taxon>
        <taxon>Pentapetalae</taxon>
        <taxon>Caryophyllales</taxon>
        <taxon>Nepenthaceae</taxon>
        <taxon>Nepenthes</taxon>
    </lineage>
</organism>
<comment type="similarity">
    <text evidence="2">Belongs to the MAP65/ASE1 family.</text>
</comment>
<dbReference type="AlphaFoldDB" id="A0AAD3SQQ3"/>
<keyword evidence="5" id="KW-0175">Coiled coil</keyword>
<dbReference type="GO" id="GO:0000226">
    <property type="term" value="P:microtubule cytoskeleton organization"/>
    <property type="evidence" value="ECO:0007669"/>
    <property type="project" value="InterPro"/>
</dbReference>
<evidence type="ECO:0000313" key="6">
    <source>
        <dbReference type="EMBL" id="GMH15139.1"/>
    </source>
</evidence>
<dbReference type="GO" id="GO:0005737">
    <property type="term" value="C:cytoplasm"/>
    <property type="evidence" value="ECO:0007669"/>
    <property type="project" value="TreeGrafter"/>
</dbReference>